<keyword evidence="3" id="KW-1185">Reference proteome</keyword>
<evidence type="ECO:0000313" key="2">
    <source>
        <dbReference type="EMBL" id="ODN41035.1"/>
    </source>
</evidence>
<organism evidence="2 3">
    <name type="scientific">Piscirickettsia litoralis</name>
    <dbReference type="NCBI Taxonomy" id="1891921"/>
    <lineage>
        <taxon>Bacteria</taxon>
        <taxon>Pseudomonadati</taxon>
        <taxon>Pseudomonadota</taxon>
        <taxon>Gammaproteobacteria</taxon>
        <taxon>Thiotrichales</taxon>
        <taxon>Piscirickettsiaceae</taxon>
        <taxon>Piscirickettsia</taxon>
    </lineage>
</organism>
<dbReference type="EMBL" id="MDTU01000008">
    <property type="protein sequence ID" value="ODN41035.1"/>
    <property type="molecule type" value="Genomic_DNA"/>
</dbReference>
<reference evidence="2 3" key="1">
    <citation type="submission" date="2016-08" db="EMBL/GenBank/DDBJ databases">
        <title>Draft genome sequence of Candidatus Piscirickettsia litoralis, from seawater.</title>
        <authorList>
            <person name="Wan X."/>
            <person name="Lee A.J."/>
            <person name="Hou S."/>
            <person name="Donachie S.P."/>
        </authorList>
    </citation>
    <scope>NUCLEOTIDE SEQUENCE [LARGE SCALE GENOMIC DNA]</scope>
    <source>
        <strain evidence="2 3">Y2</strain>
    </source>
</reference>
<keyword evidence="1" id="KW-0812">Transmembrane</keyword>
<protein>
    <submittedName>
        <fullName evidence="2">Uncharacterized protein</fullName>
    </submittedName>
</protein>
<keyword evidence="1" id="KW-0472">Membrane</keyword>
<proteinExistence type="predicted"/>
<name>A0ABX3A0Q2_9GAMM</name>
<keyword evidence="1" id="KW-1133">Transmembrane helix</keyword>
<comment type="caution">
    <text evidence="2">The sequence shown here is derived from an EMBL/GenBank/DDBJ whole genome shotgun (WGS) entry which is preliminary data.</text>
</comment>
<evidence type="ECO:0000313" key="3">
    <source>
        <dbReference type="Proteomes" id="UP000094329"/>
    </source>
</evidence>
<gene>
    <name evidence="2" type="ORF">BGC07_18565</name>
</gene>
<accession>A0ABX3A0Q2</accession>
<feature type="transmembrane region" description="Helical" evidence="1">
    <location>
        <begin position="22"/>
        <end position="40"/>
    </location>
</feature>
<evidence type="ECO:0000256" key="1">
    <source>
        <dbReference type="SAM" id="Phobius"/>
    </source>
</evidence>
<sequence length="68" mass="7939">MKNCGGISPPGAREKPPVPPPLYLLFTSHFILLFLYFITFDKGDYRKKSQKQVRRIIEDRGKEDKLLM</sequence>
<dbReference type="Proteomes" id="UP000094329">
    <property type="component" value="Unassembled WGS sequence"/>
</dbReference>